<dbReference type="InterPro" id="IPR031640">
    <property type="entry name" value="Glu_dehyd_C"/>
</dbReference>
<dbReference type="InterPro" id="IPR002328">
    <property type="entry name" value="ADH_Zn_CS"/>
</dbReference>
<dbReference type="SUPFAM" id="SSF51735">
    <property type="entry name" value="NAD(P)-binding Rossmann-fold domains"/>
    <property type="match status" value="1"/>
</dbReference>
<dbReference type="GO" id="GO:0016491">
    <property type="term" value="F:oxidoreductase activity"/>
    <property type="evidence" value="ECO:0007669"/>
    <property type="project" value="UniProtKB-KW"/>
</dbReference>
<name>A0A1V9FLK8_9BACT</name>
<dbReference type="PROSITE" id="PS00059">
    <property type="entry name" value="ADH_ZINC"/>
    <property type="match status" value="1"/>
</dbReference>
<dbReference type="STRING" id="1703345.A3860_38285"/>
<dbReference type="InterPro" id="IPR011032">
    <property type="entry name" value="GroES-like_sf"/>
</dbReference>
<dbReference type="InterPro" id="IPR036291">
    <property type="entry name" value="NAD(P)-bd_dom_sf"/>
</dbReference>
<evidence type="ECO:0000313" key="7">
    <source>
        <dbReference type="EMBL" id="OQP59233.1"/>
    </source>
</evidence>
<evidence type="ECO:0000256" key="3">
    <source>
        <dbReference type="ARBA" id="ARBA00022833"/>
    </source>
</evidence>
<dbReference type="Gene3D" id="3.40.50.720">
    <property type="entry name" value="NAD(P)-binding Rossmann-like Domain"/>
    <property type="match status" value="1"/>
</dbReference>
<evidence type="ECO:0000256" key="4">
    <source>
        <dbReference type="ARBA" id="ARBA00023002"/>
    </source>
</evidence>
<dbReference type="Gene3D" id="3.90.180.10">
    <property type="entry name" value="Medium-chain alcohol dehydrogenases, catalytic domain"/>
    <property type="match status" value="1"/>
</dbReference>
<feature type="domain" description="Glucose dehydrogenase C-terminal" evidence="6">
    <location>
        <begin position="145"/>
        <end position="365"/>
    </location>
</feature>
<dbReference type="Proteomes" id="UP000192796">
    <property type="component" value="Unassembled WGS sequence"/>
</dbReference>
<dbReference type="OrthoDB" id="9806940at2"/>
<comment type="caution">
    <text evidence="7">The sequence shown here is derived from an EMBL/GenBank/DDBJ whole genome shotgun (WGS) entry which is preliminary data.</text>
</comment>
<keyword evidence="2" id="KW-0479">Metal-binding</keyword>
<comment type="cofactor">
    <cofactor evidence="1">
        <name>Zn(2+)</name>
        <dbReference type="ChEBI" id="CHEBI:29105"/>
    </cofactor>
</comment>
<reference evidence="7 8" key="1">
    <citation type="submission" date="2016-03" db="EMBL/GenBank/DDBJ databases">
        <title>Niastella vici sp. nov., isolated from farmland soil.</title>
        <authorList>
            <person name="Chen L."/>
            <person name="Wang D."/>
            <person name="Yang S."/>
            <person name="Wang G."/>
        </authorList>
    </citation>
    <scope>NUCLEOTIDE SEQUENCE [LARGE SCALE GENOMIC DNA]</scope>
    <source>
        <strain evidence="7 8">DJ57</strain>
    </source>
</reference>
<sequence>MKAVSLVPHTTNISLKDIDEPQISSPNDIKIKVLQGGICGTDREEAEGGRADAPAGKHELVIGHEMFGVVVETGSEVKAVSPGDYGLFTVRRGCGACEACLKDRPDMCFSGRYTERGIRGADGFQTEFVVDQERYFIKVPGEIKHLGVLTEPMSVAAKAIDEALIIQQARLHGIIPAENWLKGRKALVAGLGPIGLLAAFALRLQGANVIGLDIVDENSLRANILKEIGGIYIDGRVVKTTDVDDACGEVDFVFEATGITQLQLQLIDTLAVNGIYVATGIPAGDRPLTIMAGEILQQLVLKNQILLGSVNASMLHYRMAVDYLQKSRETWPGVIEKVITNKIPYSRFQEAIFSHTTNEIRVVVDWADGM</sequence>
<dbReference type="CDD" id="cd08230">
    <property type="entry name" value="glucose_DH"/>
    <property type="match status" value="1"/>
</dbReference>
<gene>
    <name evidence="7" type="ORF">A3860_38285</name>
</gene>
<dbReference type="GO" id="GO:0008270">
    <property type="term" value="F:zinc ion binding"/>
    <property type="evidence" value="ECO:0007669"/>
    <property type="project" value="InterPro"/>
</dbReference>
<dbReference type="Pfam" id="PF16912">
    <property type="entry name" value="Glu_dehyd_C"/>
    <property type="match status" value="1"/>
</dbReference>
<dbReference type="Pfam" id="PF08240">
    <property type="entry name" value="ADH_N"/>
    <property type="match status" value="1"/>
</dbReference>
<dbReference type="PANTHER" id="PTHR43189">
    <property type="entry name" value="ZINC-TYPE ALCOHOL DEHYDROGENASE-LIKE PROTEIN C1198.01-RELATED"/>
    <property type="match status" value="1"/>
</dbReference>
<dbReference type="EMBL" id="LVYD01000084">
    <property type="protein sequence ID" value="OQP59233.1"/>
    <property type="molecule type" value="Genomic_DNA"/>
</dbReference>
<accession>A0A1V9FLK8</accession>
<organism evidence="7 8">
    <name type="scientific">Niastella vici</name>
    <dbReference type="NCBI Taxonomy" id="1703345"/>
    <lineage>
        <taxon>Bacteria</taxon>
        <taxon>Pseudomonadati</taxon>
        <taxon>Bacteroidota</taxon>
        <taxon>Chitinophagia</taxon>
        <taxon>Chitinophagales</taxon>
        <taxon>Chitinophagaceae</taxon>
        <taxon>Niastella</taxon>
    </lineage>
</organism>
<proteinExistence type="predicted"/>
<evidence type="ECO:0000259" key="6">
    <source>
        <dbReference type="Pfam" id="PF16912"/>
    </source>
</evidence>
<keyword evidence="4" id="KW-0560">Oxidoreductase</keyword>
<evidence type="ECO:0000259" key="5">
    <source>
        <dbReference type="Pfam" id="PF08240"/>
    </source>
</evidence>
<keyword evidence="8" id="KW-1185">Reference proteome</keyword>
<dbReference type="SUPFAM" id="SSF50129">
    <property type="entry name" value="GroES-like"/>
    <property type="match status" value="1"/>
</dbReference>
<dbReference type="InterPro" id="IPR013154">
    <property type="entry name" value="ADH-like_N"/>
</dbReference>
<dbReference type="AlphaFoldDB" id="A0A1V9FLK8"/>
<evidence type="ECO:0000256" key="2">
    <source>
        <dbReference type="ARBA" id="ARBA00022723"/>
    </source>
</evidence>
<dbReference type="PANTHER" id="PTHR43189:SF2">
    <property type="entry name" value="GLUCOSE 1-DEHYDROGENASE"/>
    <property type="match status" value="1"/>
</dbReference>
<evidence type="ECO:0000256" key="1">
    <source>
        <dbReference type="ARBA" id="ARBA00001947"/>
    </source>
</evidence>
<evidence type="ECO:0000313" key="8">
    <source>
        <dbReference type="Proteomes" id="UP000192796"/>
    </source>
</evidence>
<dbReference type="RefSeq" id="WP_081154871.1">
    <property type="nucleotide sequence ID" value="NZ_LVYD01000084.1"/>
</dbReference>
<protein>
    <submittedName>
        <fullName evidence="7">Alcohol dehydrogenase</fullName>
    </submittedName>
</protein>
<feature type="domain" description="Alcohol dehydrogenase-like N-terminal" evidence="5">
    <location>
        <begin position="26"/>
        <end position="140"/>
    </location>
</feature>
<keyword evidence="3" id="KW-0862">Zinc</keyword>